<keyword evidence="2" id="KW-0812">Transmembrane</keyword>
<feature type="region of interest" description="Disordered" evidence="1">
    <location>
        <begin position="1"/>
        <end position="30"/>
    </location>
</feature>
<keyword evidence="4" id="KW-1185">Reference proteome</keyword>
<dbReference type="InterPro" id="IPR019253">
    <property type="entry name" value="DUF2244_TM"/>
</dbReference>
<evidence type="ECO:0000256" key="2">
    <source>
        <dbReference type="SAM" id="Phobius"/>
    </source>
</evidence>
<evidence type="ECO:0000313" key="3">
    <source>
        <dbReference type="EMBL" id="MDQ0347672.1"/>
    </source>
</evidence>
<keyword evidence="2" id="KW-0472">Membrane</keyword>
<feature type="transmembrane region" description="Helical" evidence="2">
    <location>
        <begin position="89"/>
        <end position="108"/>
    </location>
</feature>
<dbReference type="Proteomes" id="UP001238467">
    <property type="component" value="Unassembled WGS sequence"/>
</dbReference>
<feature type="transmembrane region" description="Helical" evidence="2">
    <location>
        <begin position="114"/>
        <end position="131"/>
    </location>
</feature>
<protein>
    <submittedName>
        <fullName evidence="3">Membrane protein</fullName>
    </submittedName>
</protein>
<evidence type="ECO:0000313" key="4">
    <source>
        <dbReference type="Proteomes" id="UP001238467"/>
    </source>
</evidence>
<proteinExistence type="predicted"/>
<evidence type="ECO:0000256" key="1">
    <source>
        <dbReference type="SAM" id="MobiDB-lite"/>
    </source>
</evidence>
<gene>
    <name evidence="3" type="ORF">J2S76_002096</name>
</gene>
<comment type="caution">
    <text evidence="3">The sequence shown here is derived from an EMBL/GenBank/DDBJ whole genome shotgun (WGS) entry which is preliminary data.</text>
</comment>
<accession>A0ABU0DGX7</accession>
<organism evidence="3 4">
    <name type="scientific">Ancylobacter vacuolatus</name>
    <dbReference type="NCBI Taxonomy" id="223389"/>
    <lineage>
        <taxon>Bacteria</taxon>
        <taxon>Pseudomonadati</taxon>
        <taxon>Pseudomonadota</taxon>
        <taxon>Alphaproteobacteria</taxon>
        <taxon>Hyphomicrobiales</taxon>
        <taxon>Xanthobacteraceae</taxon>
        <taxon>Ancylobacter</taxon>
    </lineage>
</organism>
<reference evidence="3 4" key="1">
    <citation type="submission" date="2023-07" db="EMBL/GenBank/DDBJ databases">
        <title>Genomic Encyclopedia of Type Strains, Phase IV (KMG-IV): sequencing the most valuable type-strain genomes for metagenomic binning, comparative biology and taxonomic classification.</title>
        <authorList>
            <person name="Goeker M."/>
        </authorList>
    </citation>
    <scope>NUCLEOTIDE SEQUENCE [LARGE SCALE GENOMIC DNA]</scope>
    <source>
        <strain evidence="3 4">DSM 1277</strain>
    </source>
</reference>
<dbReference type="RefSeq" id="WP_307060176.1">
    <property type="nucleotide sequence ID" value="NZ_JAUSUH010000003.1"/>
</dbReference>
<dbReference type="EMBL" id="JAUSUH010000003">
    <property type="protein sequence ID" value="MDQ0347672.1"/>
    <property type="molecule type" value="Genomic_DNA"/>
</dbReference>
<sequence length="230" mass="25472">MDLPDVADFSDPLRARAGLPPGGRASAAGFPRGRALRRTESLSSFAIFDLYCRPMSAASTLPPEDAFAPAEPELFSARYQPHRSLGPRGFLVVMCIVAGISFVCGLAFLMMGAWPVFGVFGLDVLAIWWGFRLNYRAARACEEITVTPSVIRLRHVAADGTEYREELNPLWTRLTRDEIEDFGVQRLALEMRGRPYVIGSFLHTAQREELAENLSRALAEAKRGVVRSVV</sequence>
<keyword evidence="2" id="KW-1133">Transmembrane helix</keyword>
<dbReference type="Pfam" id="PF10003">
    <property type="entry name" value="DUF2244"/>
    <property type="match status" value="1"/>
</dbReference>
<name>A0ABU0DGX7_9HYPH</name>